<proteinExistence type="predicted"/>
<dbReference type="AlphaFoldDB" id="A0A1C7MRJ5"/>
<keyword evidence="1" id="KW-1133">Transmembrane helix</keyword>
<name>A0A1C7MRJ5_GRIFR</name>
<reference evidence="2 3" key="1">
    <citation type="submission" date="2016-03" db="EMBL/GenBank/DDBJ databases">
        <title>Whole genome sequencing of Grifola frondosa 9006-11.</title>
        <authorList>
            <person name="Min B."/>
            <person name="Park H."/>
            <person name="Kim J.-G."/>
            <person name="Cho H."/>
            <person name="Oh Y.-L."/>
            <person name="Kong W.-S."/>
            <person name="Choi I.-G."/>
        </authorList>
    </citation>
    <scope>NUCLEOTIDE SEQUENCE [LARGE SCALE GENOMIC DNA]</scope>
    <source>
        <strain evidence="2 3">9006-11</strain>
    </source>
</reference>
<dbReference type="EMBL" id="LUGG01000001">
    <property type="protein sequence ID" value="OBZ79026.1"/>
    <property type="molecule type" value="Genomic_DNA"/>
</dbReference>
<dbReference type="STRING" id="5627.A0A1C7MRJ5"/>
<protein>
    <submittedName>
        <fullName evidence="2">Uncharacterized protein</fullName>
    </submittedName>
</protein>
<feature type="transmembrane region" description="Helical" evidence="1">
    <location>
        <begin position="140"/>
        <end position="158"/>
    </location>
</feature>
<feature type="transmembrane region" description="Helical" evidence="1">
    <location>
        <begin position="58"/>
        <end position="81"/>
    </location>
</feature>
<sequence>MLSLAIFGFEQKVLPDTMDGFAFNVSLLPVHKSSNALKERLSCLRLALSHLSIRRRCFWISLFVLMSLTITALLACGFLQWRSAVPVDVLPLDSASSRLPKHLIPENYFTAPPTVYFRDSLHNDTRYITSFLSAGFTNDVMTLGNLIYLALITSRVAILPPFTSHIRSIAAPLPFSEIFDVPRLITALNAPVLEWSQVKDLEAAARQDVQDIIGCWNVWEVDNVGADGPRGSFTPHLLNLHISYTRAPPDIKLMAGYEHDSHSTFWSLARLAFPEARAEVLARPDLNPSVLLSVRRDQTPG</sequence>
<gene>
    <name evidence="2" type="ORF">A0H81_00085</name>
</gene>
<dbReference type="OrthoDB" id="423313at2759"/>
<comment type="caution">
    <text evidence="2">The sequence shown here is derived from an EMBL/GenBank/DDBJ whole genome shotgun (WGS) entry which is preliminary data.</text>
</comment>
<keyword evidence="1" id="KW-0812">Transmembrane</keyword>
<evidence type="ECO:0000313" key="2">
    <source>
        <dbReference type="EMBL" id="OBZ79026.1"/>
    </source>
</evidence>
<keyword evidence="3" id="KW-1185">Reference proteome</keyword>
<dbReference type="Proteomes" id="UP000092993">
    <property type="component" value="Unassembled WGS sequence"/>
</dbReference>
<evidence type="ECO:0000313" key="3">
    <source>
        <dbReference type="Proteomes" id="UP000092993"/>
    </source>
</evidence>
<organism evidence="2 3">
    <name type="scientific">Grifola frondosa</name>
    <name type="common">Maitake</name>
    <name type="synonym">Polyporus frondosus</name>
    <dbReference type="NCBI Taxonomy" id="5627"/>
    <lineage>
        <taxon>Eukaryota</taxon>
        <taxon>Fungi</taxon>
        <taxon>Dikarya</taxon>
        <taxon>Basidiomycota</taxon>
        <taxon>Agaricomycotina</taxon>
        <taxon>Agaricomycetes</taxon>
        <taxon>Polyporales</taxon>
        <taxon>Grifolaceae</taxon>
        <taxon>Grifola</taxon>
    </lineage>
</organism>
<accession>A0A1C7MRJ5</accession>
<evidence type="ECO:0000256" key="1">
    <source>
        <dbReference type="SAM" id="Phobius"/>
    </source>
</evidence>
<keyword evidence="1" id="KW-0472">Membrane</keyword>